<dbReference type="AlphaFoldDB" id="A0A6N3DQF0"/>
<dbReference type="InterPro" id="IPR050922">
    <property type="entry name" value="LytR/CpsA/Psr_CW_biosynth"/>
</dbReference>
<sequence length="334" mass="37150">MSRNEIDTHKKRGKRKKKKSLGFKIFIGFLCVILALTVVGGGYFIGLLSKMDSIKLNKDNLGIVEDDLKDYNNVNKIKNIALFGVDATDGETGRSDSIMITTIDPVHNKLKLTSIMRDSYVNIDGYGMDKINHAYAYGGPELAIRTINENFGLNIEDFVSVNFSSLPKIINILGGVDIEITNEELQYINGYIDDINKKDGTSSPHITYAGVQHLDGTQALAYSRIRYTAGGDYKRTERQRTVLEALFNQLTSASIGSYNSLLNEVLPYVQTNLSTTDILSLGTKVVSSGVNLEQDRFPRDGYGEGANIGGVYYLTFDIETAKQQMRDYIFNDVK</sequence>
<keyword evidence="2" id="KW-1133">Transmembrane helix</keyword>
<feature type="transmembrane region" description="Helical" evidence="2">
    <location>
        <begin position="21"/>
        <end position="45"/>
    </location>
</feature>
<proteinExistence type="inferred from homology"/>
<dbReference type="PANTHER" id="PTHR33392">
    <property type="entry name" value="POLYISOPRENYL-TEICHOIC ACID--PEPTIDOGLYCAN TEICHOIC ACID TRANSFERASE TAGU"/>
    <property type="match status" value="1"/>
</dbReference>
<accession>A0A6N3DQF0</accession>
<evidence type="ECO:0000313" key="4">
    <source>
        <dbReference type="EMBL" id="VYU31130.1"/>
    </source>
</evidence>
<keyword evidence="2" id="KW-0812">Transmembrane</keyword>
<reference evidence="4" key="1">
    <citation type="submission" date="2019-11" db="EMBL/GenBank/DDBJ databases">
        <authorList>
            <person name="Feng L."/>
        </authorList>
    </citation>
    <scope>NUCLEOTIDE SEQUENCE</scope>
    <source>
        <strain evidence="4">CTertiumLFYP3</strain>
    </source>
</reference>
<feature type="domain" description="Cell envelope-related transcriptional attenuator" evidence="3">
    <location>
        <begin position="94"/>
        <end position="251"/>
    </location>
</feature>
<protein>
    <submittedName>
        <fullName evidence="4">Regulatory protein MsrR</fullName>
    </submittedName>
</protein>
<organism evidence="4">
    <name type="scientific">Clostridium tertium</name>
    <dbReference type="NCBI Taxonomy" id="1559"/>
    <lineage>
        <taxon>Bacteria</taxon>
        <taxon>Bacillati</taxon>
        <taxon>Bacillota</taxon>
        <taxon>Clostridia</taxon>
        <taxon>Eubacteriales</taxon>
        <taxon>Clostridiaceae</taxon>
        <taxon>Clostridium</taxon>
    </lineage>
</organism>
<dbReference type="Gene3D" id="3.40.630.190">
    <property type="entry name" value="LCP protein"/>
    <property type="match status" value="1"/>
</dbReference>
<dbReference type="NCBIfam" id="TIGR00350">
    <property type="entry name" value="lytR_cpsA_psr"/>
    <property type="match status" value="1"/>
</dbReference>
<evidence type="ECO:0000259" key="3">
    <source>
        <dbReference type="Pfam" id="PF03816"/>
    </source>
</evidence>
<name>A0A6N3DQF0_9CLOT</name>
<comment type="similarity">
    <text evidence="1">Belongs to the LytR/CpsA/Psr (LCP) family.</text>
</comment>
<dbReference type="RefSeq" id="WP_156626482.1">
    <property type="nucleotide sequence ID" value="NZ_CACRTO010000020.1"/>
</dbReference>
<dbReference type="InterPro" id="IPR004474">
    <property type="entry name" value="LytR_CpsA_psr"/>
</dbReference>
<dbReference type="Pfam" id="PF03816">
    <property type="entry name" value="LytR_cpsA_psr"/>
    <property type="match status" value="1"/>
</dbReference>
<keyword evidence="2" id="KW-0472">Membrane</keyword>
<evidence type="ECO:0000256" key="1">
    <source>
        <dbReference type="ARBA" id="ARBA00006068"/>
    </source>
</evidence>
<gene>
    <name evidence="4" type="primary">msrR_2</name>
    <name evidence="4" type="ORF">CTLFYP3_02024</name>
</gene>
<dbReference type="EMBL" id="CACRTO010000020">
    <property type="protein sequence ID" value="VYU31130.1"/>
    <property type="molecule type" value="Genomic_DNA"/>
</dbReference>
<evidence type="ECO:0000256" key="2">
    <source>
        <dbReference type="SAM" id="Phobius"/>
    </source>
</evidence>
<dbReference type="PANTHER" id="PTHR33392:SF6">
    <property type="entry name" value="POLYISOPRENYL-TEICHOIC ACID--PEPTIDOGLYCAN TEICHOIC ACID TRANSFERASE TAGU"/>
    <property type="match status" value="1"/>
</dbReference>